<gene>
    <name evidence="1" type="ORF">DSM25559_1730</name>
</gene>
<organism evidence="1 2">
    <name type="scientific">Agrobacterium rosae</name>
    <dbReference type="NCBI Taxonomy" id="1972867"/>
    <lineage>
        <taxon>Bacteria</taxon>
        <taxon>Pseudomonadati</taxon>
        <taxon>Pseudomonadota</taxon>
        <taxon>Alphaproteobacteria</taxon>
        <taxon>Hyphomicrobiales</taxon>
        <taxon>Rhizobiaceae</taxon>
        <taxon>Rhizobium/Agrobacterium group</taxon>
        <taxon>Agrobacterium</taxon>
    </lineage>
</organism>
<dbReference type="RefSeq" id="WP_077119083.1">
    <property type="nucleotide sequence ID" value="NZ_FMUE01000003.1"/>
</dbReference>
<evidence type="ECO:0008006" key="3">
    <source>
        <dbReference type="Google" id="ProtNLM"/>
    </source>
</evidence>
<dbReference type="Proteomes" id="UP000187891">
    <property type="component" value="Unassembled WGS sequence"/>
</dbReference>
<dbReference type="EMBL" id="FMUE01000003">
    <property type="protein sequence ID" value="SCX18459.1"/>
    <property type="molecule type" value="Genomic_DNA"/>
</dbReference>
<proteinExistence type="predicted"/>
<sequence>MLAQFIRVVSFFAILGFLTLDNAEARGSESCDGRAEVILHNAYPDATKNDDETFQFGESTISINNGEAGIDAPHMMTCRVWPANPQLTLVAVPLIKSANEDGTVGDLELLVIDTGTFAVKQRLLLDNRMTDDAIRISAVEFDTARYRLSREQTAFGLRISTAGSSRPNPYNDVSLWLYVIDKGSLRPVLDGMIVSKNTGEWDTNCAGEFQSSESTLSMSSNRTHGYADIAAVETSTATTNFVGKDGACDEKSVTDKPQKLRLIYDGKQYPIPEDRRAVTE</sequence>
<name>A0A1R3TKX8_9HYPH</name>
<evidence type="ECO:0000313" key="2">
    <source>
        <dbReference type="Proteomes" id="UP000187891"/>
    </source>
</evidence>
<dbReference type="AlphaFoldDB" id="A0A1R3TKX8"/>
<accession>A0A1R3TKX8</accession>
<reference evidence="2" key="1">
    <citation type="submission" date="2016-10" db="EMBL/GenBank/DDBJ databases">
        <authorList>
            <person name="Wibberg D."/>
        </authorList>
    </citation>
    <scope>NUCLEOTIDE SEQUENCE [LARGE SCALE GENOMIC DNA]</scope>
</reference>
<protein>
    <recommendedName>
        <fullName evidence="3">Multidrug ABC transporter ATPase</fullName>
    </recommendedName>
</protein>
<evidence type="ECO:0000313" key="1">
    <source>
        <dbReference type="EMBL" id="SCX18459.1"/>
    </source>
</evidence>
<dbReference type="STRING" id="1907666.DSM25559_1730"/>